<gene>
    <name evidence="1" type="ORF">BgramDRAFT_0350</name>
</gene>
<name>B1FU16_PARG4</name>
<reference evidence="1 2" key="1">
    <citation type="submission" date="2008-03" db="EMBL/GenBank/DDBJ databases">
        <title>Sequencing of the draft genome and assembly of Burkholderia graminis C4D1M.</title>
        <authorList>
            <consortium name="US DOE Joint Genome Institute (JGI-PGF)"/>
            <person name="Copeland A."/>
            <person name="Lucas S."/>
            <person name="Lapidus A."/>
            <person name="Glavina del Rio T."/>
            <person name="Dalin E."/>
            <person name="Tice H."/>
            <person name="Bruce D."/>
            <person name="Goodwin L."/>
            <person name="Pitluck S."/>
            <person name="Larimer F."/>
            <person name="Land M.L."/>
            <person name="Hauser L."/>
            <person name="Tiedje J."/>
            <person name="Richardson P."/>
        </authorList>
    </citation>
    <scope>NUCLEOTIDE SEQUENCE [LARGE SCALE GENOMIC DNA]</scope>
    <source>
        <strain evidence="2">ATCC 700544 / DSM 17151 / LMG 18924 / NCIMB 13744 / C4D1M</strain>
    </source>
</reference>
<evidence type="ECO:0000313" key="1">
    <source>
        <dbReference type="EMBL" id="EDT12970.1"/>
    </source>
</evidence>
<accession>B1FU16</accession>
<sequence length="73" mass="8130">MDALTFAMSLRHLPSAVPPGAALGCMTSVALKCVPPRGPKLQRFHQPERLYVIALWQRGQHKLQLCQATIELH</sequence>
<protein>
    <submittedName>
        <fullName evidence="1">Uncharacterized protein</fullName>
    </submittedName>
</protein>
<keyword evidence="2" id="KW-1185">Reference proteome</keyword>
<dbReference type="AlphaFoldDB" id="B1FU16"/>
<organism evidence="1 2">
    <name type="scientific">Paraburkholderia graminis (strain ATCC 700544 / DSM 17151 / LMG 18924 / NCIMB 13744 / C4D1M)</name>
    <dbReference type="NCBI Taxonomy" id="396598"/>
    <lineage>
        <taxon>Bacteria</taxon>
        <taxon>Pseudomonadati</taxon>
        <taxon>Pseudomonadota</taxon>
        <taxon>Betaproteobacteria</taxon>
        <taxon>Burkholderiales</taxon>
        <taxon>Burkholderiaceae</taxon>
        <taxon>Paraburkholderia</taxon>
    </lineage>
</organism>
<evidence type="ECO:0000313" key="2">
    <source>
        <dbReference type="Proteomes" id="UP000005045"/>
    </source>
</evidence>
<dbReference type="EMBL" id="ABLD01000001">
    <property type="protein sequence ID" value="EDT12970.1"/>
    <property type="molecule type" value="Genomic_DNA"/>
</dbReference>
<dbReference type="Proteomes" id="UP000005045">
    <property type="component" value="Unassembled WGS sequence"/>
</dbReference>
<comment type="caution">
    <text evidence="1">The sequence shown here is derived from an EMBL/GenBank/DDBJ whole genome shotgun (WGS) entry which is preliminary data.</text>
</comment>
<proteinExistence type="predicted"/>